<dbReference type="EMBL" id="CP114767">
    <property type="protein sequence ID" value="WBA43573.1"/>
    <property type="molecule type" value="Genomic_DNA"/>
</dbReference>
<reference evidence="1 2" key="1">
    <citation type="submission" date="2022-12" db="EMBL/GenBank/DDBJ databases">
        <title>Hymenobacter canadensis sp. nov. isolated from lake water of the Cambridge Bay, Canada.</title>
        <authorList>
            <person name="Kim W.H."/>
            <person name="Lee Y.M."/>
        </authorList>
    </citation>
    <scope>NUCLEOTIDE SEQUENCE [LARGE SCALE GENOMIC DNA]</scope>
    <source>
        <strain evidence="1 2">PAMC 29467</strain>
    </source>
</reference>
<accession>A0ABY7LT42</accession>
<protein>
    <recommendedName>
        <fullName evidence="3">CHAD domain-containing protein</fullName>
    </recommendedName>
</protein>
<evidence type="ECO:0008006" key="3">
    <source>
        <dbReference type="Google" id="ProtNLM"/>
    </source>
</evidence>
<dbReference type="RefSeq" id="WP_269561610.1">
    <property type="nucleotide sequence ID" value="NZ_CP114767.1"/>
</dbReference>
<evidence type="ECO:0000313" key="1">
    <source>
        <dbReference type="EMBL" id="WBA43573.1"/>
    </source>
</evidence>
<evidence type="ECO:0000313" key="2">
    <source>
        <dbReference type="Proteomes" id="UP001211005"/>
    </source>
</evidence>
<name>A0ABY7LT42_9BACT</name>
<sequence>MQNDLIEARLRRDTTLLAFLQEKKTQYADLEEDVAGPREQLARSLEQAQALSEQVLTADSDRNPDRKRGIRNQLSGLLKRLVVGIKALGTATNDLRLQALAGQPGALSKLTETSFAEEARRLLSLAPERSAALAKRRFLPEHYQQAQKLLQEFRAAATEGRLNDTAGATGRQGLERLIKENGRLVQRLTDLLAVYAPDAPDFWNAYKAAARVVKRGGQQGPDEATKQ</sequence>
<dbReference type="Proteomes" id="UP001211005">
    <property type="component" value="Chromosome"/>
</dbReference>
<organism evidence="1 2">
    <name type="scientific">Hymenobacter canadensis</name>
    <dbReference type="NCBI Taxonomy" id="2999067"/>
    <lineage>
        <taxon>Bacteria</taxon>
        <taxon>Pseudomonadati</taxon>
        <taxon>Bacteroidota</taxon>
        <taxon>Cytophagia</taxon>
        <taxon>Cytophagales</taxon>
        <taxon>Hymenobacteraceae</taxon>
        <taxon>Hymenobacter</taxon>
    </lineage>
</organism>
<proteinExistence type="predicted"/>
<gene>
    <name evidence="1" type="ORF">O3303_08400</name>
</gene>
<keyword evidence="2" id="KW-1185">Reference proteome</keyword>